<feature type="transmembrane region" description="Helical" evidence="1">
    <location>
        <begin position="71"/>
        <end position="94"/>
    </location>
</feature>
<proteinExistence type="predicted"/>
<sequence>MMFDKMRGFMVAAIQMLKSTRLGNSRSGQLVSNIIGSVIGVIMFIAVAIPVTTDIIATANLTGTTLTIVNLLPLFYAIGALLAVVGGFIIGGLAGGRG</sequence>
<reference evidence="2" key="1">
    <citation type="journal article" date="2015" name="Nature">
        <title>Complex archaea that bridge the gap between prokaryotes and eukaryotes.</title>
        <authorList>
            <person name="Spang A."/>
            <person name="Saw J.H."/>
            <person name="Jorgensen S.L."/>
            <person name="Zaremba-Niedzwiedzka K."/>
            <person name="Martijn J."/>
            <person name="Lind A.E."/>
            <person name="van Eijk R."/>
            <person name="Schleper C."/>
            <person name="Guy L."/>
            <person name="Ettema T.J."/>
        </authorList>
    </citation>
    <scope>NUCLEOTIDE SEQUENCE</scope>
</reference>
<name>A0A0F9NT42_9ZZZZ</name>
<dbReference type="AlphaFoldDB" id="A0A0F9NT42"/>
<protein>
    <recommendedName>
        <fullName evidence="3">MotA/TolQ/ExbB proton channel domain-containing protein</fullName>
    </recommendedName>
</protein>
<evidence type="ECO:0008006" key="3">
    <source>
        <dbReference type="Google" id="ProtNLM"/>
    </source>
</evidence>
<keyword evidence="1" id="KW-1133">Transmembrane helix</keyword>
<dbReference type="EMBL" id="LAZR01003037">
    <property type="protein sequence ID" value="KKN22695.1"/>
    <property type="molecule type" value="Genomic_DNA"/>
</dbReference>
<accession>A0A0F9NT42</accession>
<comment type="caution">
    <text evidence="2">The sequence shown here is derived from an EMBL/GenBank/DDBJ whole genome shotgun (WGS) entry which is preliminary data.</text>
</comment>
<organism evidence="2">
    <name type="scientific">marine sediment metagenome</name>
    <dbReference type="NCBI Taxonomy" id="412755"/>
    <lineage>
        <taxon>unclassified sequences</taxon>
        <taxon>metagenomes</taxon>
        <taxon>ecological metagenomes</taxon>
    </lineage>
</organism>
<evidence type="ECO:0000313" key="2">
    <source>
        <dbReference type="EMBL" id="KKN22695.1"/>
    </source>
</evidence>
<keyword evidence="1" id="KW-0472">Membrane</keyword>
<keyword evidence="1" id="KW-0812">Transmembrane</keyword>
<gene>
    <name evidence="2" type="ORF">LCGC14_0912490</name>
</gene>
<feature type="transmembrane region" description="Helical" evidence="1">
    <location>
        <begin position="30"/>
        <end position="51"/>
    </location>
</feature>
<evidence type="ECO:0000256" key="1">
    <source>
        <dbReference type="SAM" id="Phobius"/>
    </source>
</evidence>